<dbReference type="GO" id="GO:0005524">
    <property type="term" value="F:ATP binding"/>
    <property type="evidence" value="ECO:0007669"/>
    <property type="project" value="UniProtKB-UniRule"/>
</dbReference>
<evidence type="ECO:0000313" key="18">
    <source>
        <dbReference type="EMBL" id="VFP79473.1"/>
    </source>
</evidence>
<organism evidence="18 19">
    <name type="scientific">Candidatus Erwinia haradaeae</name>
    <dbReference type="NCBI Taxonomy" id="1922217"/>
    <lineage>
        <taxon>Bacteria</taxon>
        <taxon>Pseudomonadati</taxon>
        <taxon>Pseudomonadota</taxon>
        <taxon>Gammaproteobacteria</taxon>
        <taxon>Enterobacterales</taxon>
        <taxon>Erwiniaceae</taxon>
        <taxon>Erwinia</taxon>
    </lineage>
</organism>
<proteinExistence type="inferred from homology"/>
<dbReference type="Gene3D" id="1.20.5.440">
    <property type="entry name" value="ATP synthase delta/epsilon subunit, C-terminal domain"/>
    <property type="match status" value="1"/>
</dbReference>
<evidence type="ECO:0000256" key="5">
    <source>
        <dbReference type="ARBA" id="ARBA00014480"/>
    </source>
</evidence>
<dbReference type="NCBIfam" id="TIGR01216">
    <property type="entry name" value="ATP_synt_epsi"/>
    <property type="match status" value="1"/>
</dbReference>
<evidence type="ECO:0000256" key="7">
    <source>
        <dbReference type="ARBA" id="ARBA00022475"/>
    </source>
</evidence>
<dbReference type="SUPFAM" id="SSF51344">
    <property type="entry name" value="Epsilon subunit of F1F0-ATP synthase N-terminal domain"/>
    <property type="match status" value="1"/>
</dbReference>
<keyword evidence="7 15" id="KW-1003">Cell membrane</keyword>
<evidence type="ECO:0000256" key="8">
    <source>
        <dbReference type="ARBA" id="ARBA00022781"/>
    </source>
</evidence>
<dbReference type="NCBIfam" id="NF001847">
    <property type="entry name" value="PRK00571.1-4"/>
    <property type="match status" value="1"/>
</dbReference>
<dbReference type="HAMAP" id="MF_00530">
    <property type="entry name" value="ATP_synth_epsil_bac"/>
    <property type="match status" value="1"/>
</dbReference>
<sequence>MTFHLNVVSVELQIFSGPVKNIQVSGSEGELGIYPCHAPLLTIIKPGMVRIVHTDQKQEIIYLSGGILEVQPLITTILADTAIRGNELDEALILQAKNEAIEQLSKQCNPTDFIKASSQLSQALAKLRIIHLLKNTK</sequence>
<keyword evidence="12 15" id="KW-0066">ATP synthesis</keyword>
<evidence type="ECO:0000256" key="11">
    <source>
        <dbReference type="ARBA" id="ARBA00023196"/>
    </source>
</evidence>
<dbReference type="GO" id="GO:0005886">
    <property type="term" value="C:plasma membrane"/>
    <property type="evidence" value="ECO:0007669"/>
    <property type="project" value="UniProtKB-SubCell"/>
</dbReference>
<dbReference type="InterPro" id="IPR036794">
    <property type="entry name" value="ATP_F1_dsu/esu_C_sf"/>
</dbReference>
<dbReference type="SUPFAM" id="SSF46604">
    <property type="entry name" value="Epsilon subunit of F1F0-ATP synthase C-terminal domain"/>
    <property type="match status" value="1"/>
</dbReference>
<dbReference type="FunFam" id="2.60.15.10:FF:000001">
    <property type="entry name" value="ATP synthase epsilon chain"/>
    <property type="match status" value="1"/>
</dbReference>
<evidence type="ECO:0000256" key="1">
    <source>
        <dbReference type="ARBA" id="ARBA00003543"/>
    </source>
</evidence>
<name>A0A451D1J0_9GAMM</name>
<dbReference type="OrthoDB" id="9791445at2"/>
<dbReference type="Proteomes" id="UP000294412">
    <property type="component" value="Chromosome"/>
</dbReference>
<evidence type="ECO:0000256" key="2">
    <source>
        <dbReference type="ARBA" id="ARBA00004202"/>
    </source>
</evidence>
<evidence type="ECO:0000256" key="3">
    <source>
        <dbReference type="ARBA" id="ARBA00005712"/>
    </source>
</evidence>
<reference evidence="18 19" key="1">
    <citation type="submission" date="2019-02" db="EMBL/GenBank/DDBJ databases">
        <authorList>
            <person name="Manzano-Marin A."/>
            <person name="Manzano-Marin A."/>
        </authorList>
    </citation>
    <scope>NUCLEOTIDE SEQUENCE [LARGE SCALE GENOMIC DNA]</scope>
    <source>
        <strain evidence="18 19">ErCicuneomaculata</strain>
    </source>
</reference>
<evidence type="ECO:0000256" key="15">
    <source>
        <dbReference type="HAMAP-Rule" id="MF_00530"/>
    </source>
</evidence>
<evidence type="ECO:0000256" key="4">
    <source>
        <dbReference type="ARBA" id="ARBA00011648"/>
    </source>
</evidence>
<dbReference type="InterPro" id="IPR001469">
    <property type="entry name" value="ATP_synth_F1_dsu/esu"/>
</dbReference>
<dbReference type="GO" id="GO:0046933">
    <property type="term" value="F:proton-transporting ATP synthase activity, rotational mechanism"/>
    <property type="evidence" value="ECO:0007669"/>
    <property type="project" value="UniProtKB-UniRule"/>
</dbReference>
<dbReference type="InterPro" id="IPR020546">
    <property type="entry name" value="ATP_synth_F1_dsu/esu_N"/>
</dbReference>
<dbReference type="EMBL" id="LR217703">
    <property type="protein sequence ID" value="VFP79473.1"/>
    <property type="molecule type" value="Genomic_DNA"/>
</dbReference>
<accession>A0A451D1J0</accession>
<dbReference type="CDD" id="cd12152">
    <property type="entry name" value="F1-ATPase_delta"/>
    <property type="match status" value="1"/>
</dbReference>
<evidence type="ECO:0000256" key="9">
    <source>
        <dbReference type="ARBA" id="ARBA00023065"/>
    </source>
</evidence>
<evidence type="ECO:0000256" key="6">
    <source>
        <dbReference type="ARBA" id="ARBA00022448"/>
    </source>
</evidence>
<dbReference type="InterPro" id="IPR036771">
    <property type="entry name" value="ATPsynth_dsu/esu_N"/>
</dbReference>
<dbReference type="PANTHER" id="PTHR13822:SF10">
    <property type="entry name" value="ATP SYNTHASE EPSILON CHAIN, CHLOROPLASTIC"/>
    <property type="match status" value="1"/>
</dbReference>
<comment type="subcellular location">
    <subcellularLocation>
        <location evidence="2 15">Cell membrane</location>
        <topology evidence="2 15">Peripheral membrane protein</topology>
    </subcellularLocation>
</comment>
<dbReference type="RefSeq" id="WP_157993279.1">
    <property type="nucleotide sequence ID" value="NZ_LR217703.1"/>
</dbReference>
<keyword evidence="8 15" id="KW-0375">Hydrogen ion transport</keyword>
<evidence type="ECO:0000313" key="19">
    <source>
        <dbReference type="Proteomes" id="UP000294412"/>
    </source>
</evidence>
<dbReference type="GO" id="GO:0045259">
    <property type="term" value="C:proton-transporting ATP synthase complex"/>
    <property type="evidence" value="ECO:0007669"/>
    <property type="project" value="UniProtKB-KW"/>
</dbReference>
<gene>
    <name evidence="15 18" type="primary">atpC</name>
    <name evidence="18" type="ORF">ERCICUMA2628_022</name>
</gene>
<evidence type="ECO:0000259" key="17">
    <source>
        <dbReference type="Pfam" id="PF02823"/>
    </source>
</evidence>
<keyword evidence="10 15" id="KW-0472">Membrane</keyword>
<evidence type="ECO:0000256" key="16">
    <source>
        <dbReference type="RuleBase" id="RU003656"/>
    </source>
</evidence>
<comment type="similarity">
    <text evidence="3 15 16">Belongs to the ATPase epsilon chain family.</text>
</comment>
<evidence type="ECO:0000256" key="13">
    <source>
        <dbReference type="ARBA" id="ARBA00030215"/>
    </source>
</evidence>
<evidence type="ECO:0000256" key="10">
    <source>
        <dbReference type="ARBA" id="ARBA00023136"/>
    </source>
</evidence>
<evidence type="ECO:0000256" key="14">
    <source>
        <dbReference type="ARBA" id="ARBA00031795"/>
    </source>
</evidence>
<protein>
    <recommendedName>
        <fullName evidence="5 15">ATP synthase epsilon chain</fullName>
    </recommendedName>
    <alternativeName>
        <fullName evidence="14 15">ATP synthase F1 sector epsilon subunit</fullName>
    </alternativeName>
    <alternativeName>
        <fullName evidence="13 15">F-ATPase epsilon subunit</fullName>
    </alternativeName>
</protein>
<keyword evidence="11 15" id="KW-0139">CF(1)</keyword>
<keyword evidence="9 15" id="KW-0406">Ion transport</keyword>
<dbReference type="AlphaFoldDB" id="A0A451D1J0"/>
<dbReference type="Pfam" id="PF02823">
    <property type="entry name" value="ATP-synt_DE_N"/>
    <property type="match status" value="1"/>
</dbReference>
<comment type="subunit">
    <text evidence="4 15 16">F-type ATPases have 2 components, CF(1) - the catalytic core - and CF(0) - the membrane proton channel. CF(1) has five subunits: alpha(3), beta(3), gamma(1), delta(1), epsilon(1). CF(0) has three main subunits: a, b and c.</text>
</comment>
<feature type="domain" description="ATP synthase F1 complex delta/epsilon subunit N-terminal" evidence="17">
    <location>
        <begin position="3"/>
        <end position="82"/>
    </location>
</feature>
<dbReference type="Gene3D" id="2.60.15.10">
    <property type="entry name" value="F0F1 ATP synthase delta/epsilon subunit, N-terminal"/>
    <property type="match status" value="1"/>
</dbReference>
<comment type="function">
    <text evidence="1 15">Produces ATP from ADP in the presence of a proton gradient across the membrane.</text>
</comment>
<evidence type="ECO:0000256" key="12">
    <source>
        <dbReference type="ARBA" id="ARBA00023310"/>
    </source>
</evidence>
<dbReference type="PANTHER" id="PTHR13822">
    <property type="entry name" value="ATP SYNTHASE DELTA/EPSILON CHAIN"/>
    <property type="match status" value="1"/>
</dbReference>
<keyword evidence="6 15" id="KW-0813">Transport</keyword>